<dbReference type="InterPro" id="IPR027921">
    <property type="entry name" value="NOPCHAP1"/>
</dbReference>
<dbReference type="AlphaFoldDB" id="A0A445C1P7"/>
<comment type="caution">
    <text evidence="2">The sequence shown here is derived from an EMBL/GenBank/DDBJ whole genome shotgun (WGS) entry which is preliminary data.</text>
</comment>
<feature type="compositionally biased region" description="Basic residues" evidence="1">
    <location>
        <begin position="468"/>
        <end position="477"/>
    </location>
</feature>
<evidence type="ECO:0000313" key="3">
    <source>
        <dbReference type="Proteomes" id="UP000289738"/>
    </source>
</evidence>
<dbReference type="EMBL" id="SDMP01000008">
    <property type="protein sequence ID" value="RYR44847.1"/>
    <property type="molecule type" value="Genomic_DNA"/>
</dbReference>
<name>A0A445C1P7_ARAHY</name>
<dbReference type="PANTHER" id="PTHR28674">
    <property type="entry name" value="SIMILAR TO DNA SEGMENT, CHR 10, WAYNE STATE UNIVERSITY 102,-EXPRESSED"/>
    <property type="match status" value="1"/>
</dbReference>
<protein>
    <submittedName>
        <fullName evidence="2">Uncharacterized protein</fullName>
    </submittedName>
</protein>
<evidence type="ECO:0000313" key="2">
    <source>
        <dbReference type="EMBL" id="RYR44847.1"/>
    </source>
</evidence>
<dbReference type="Proteomes" id="UP000289738">
    <property type="component" value="Chromosome A08"/>
</dbReference>
<feature type="compositionally biased region" description="Acidic residues" evidence="1">
    <location>
        <begin position="431"/>
        <end position="444"/>
    </location>
</feature>
<reference evidence="2 3" key="1">
    <citation type="submission" date="2019-01" db="EMBL/GenBank/DDBJ databases">
        <title>Sequencing of cultivated peanut Arachis hypogaea provides insights into genome evolution and oil improvement.</title>
        <authorList>
            <person name="Chen X."/>
        </authorList>
    </citation>
    <scope>NUCLEOTIDE SEQUENCE [LARGE SCALE GENOMIC DNA]</scope>
    <source>
        <strain evidence="3">cv. Fuhuasheng</strain>
        <tissue evidence="2">Leaves</tissue>
    </source>
</reference>
<proteinExistence type="predicted"/>
<accession>A0A445C1P7</accession>
<gene>
    <name evidence="2" type="ORF">Ahy_A08g041125</name>
</gene>
<dbReference type="PANTHER" id="PTHR28674:SF1">
    <property type="entry name" value="NOP PROTEIN CHAPERONE 1"/>
    <property type="match status" value="1"/>
</dbReference>
<keyword evidence="3" id="KW-1185">Reference proteome</keyword>
<organism evidence="2 3">
    <name type="scientific">Arachis hypogaea</name>
    <name type="common">Peanut</name>
    <dbReference type="NCBI Taxonomy" id="3818"/>
    <lineage>
        <taxon>Eukaryota</taxon>
        <taxon>Viridiplantae</taxon>
        <taxon>Streptophyta</taxon>
        <taxon>Embryophyta</taxon>
        <taxon>Tracheophyta</taxon>
        <taxon>Spermatophyta</taxon>
        <taxon>Magnoliopsida</taxon>
        <taxon>eudicotyledons</taxon>
        <taxon>Gunneridae</taxon>
        <taxon>Pentapetalae</taxon>
        <taxon>rosids</taxon>
        <taxon>fabids</taxon>
        <taxon>Fabales</taxon>
        <taxon>Fabaceae</taxon>
        <taxon>Papilionoideae</taxon>
        <taxon>50 kb inversion clade</taxon>
        <taxon>dalbergioids sensu lato</taxon>
        <taxon>Dalbergieae</taxon>
        <taxon>Pterocarpus clade</taxon>
        <taxon>Arachis</taxon>
    </lineage>
</organism>
<feature type="region of interest" description="Disordered" evidence="1">
    <location>
        <begin position="423"/>
        <end position="483"/>
    </location>
</feature>
<sequence>MLQLKNLKFLTITHRVAISESNLFTLSFSSLHVFTLKKNRALPVSPKKTLASSTAAAVRRAQKLRLFVVLQPLSSFPCSSSVLLAAQSRFARRLSSCSSPSSVVLVPRSVGTGKLCKMGDGAGTMLVLLFSLFSLCLSHHEPLFSSQVITARVSMAERSKELLHLEHKATPLSSLESTLLVCNGKREQCTQAKILPPNGTPLTSPIPKSQHFEFDYVIPGYSAGNIRTKERPSVSAGNMSGPARTAEDVEVPVATSGVVQGVAGTVGDLLGLSRTAWASKENTVVDVPSGTSGSKVGDLFVRDMLNVATRGLSKSNTVDKVGEVGHCWMPRVWSLVRFDNGGRQQCLLGKVKDFLGVMSEANKRLELDAKDHPESYNIEELTGNESKVIEMDLMLGVADLNTPEAVAAAESAISSCQPAISLAADGKDTDTDSDESSAEDDNEDDGIRSGDAGNDGRKPSSLDDEKRKGNHNSKKRARIVELS</sequence>
<evidence type="ECO:0000256" key="1">
    <source>
        <dbReference type="SAM" id="MobiDB-lite"/>
    </source>
</evidence>
<dbReference type="STRING" id="3818.A0A445C1P7"/>
<dbReference type="Pfam" id="PF15370">
    <property type="entry name" value="NOPCHAP1"/>
    <property type="match status" value="1"/>
</dbReference>
<feature type="compositionally biased region" description="Basic and acidic residues" evidence="1">
    <location>
        <begin position="454"/>
        <end position="467"/>
    </location>
</feature>
<dbReference type="GO" id="GO:0000492">
    <property type="term" value="P:box C/D snoRNP assembly"/>
    <property type="evidence" value="ECO:0007669"/>
    <property type="project" value="InterPro"/>
</dbReference>
<dbReference type="GO" id="GO:0062064">
    <property type="term" value="F:box C/D methylation guide snoRNP complex binding"/>
    <property type="evidence" value="ECO:0007669"/>
    <property type="project" value="TreeGrafter"/>
</dbReference>